<proteinExistence type="predicted"/>
<accession>A0ABV8WV63</accession>
<dbReference type="Proteomes" id="UP001595882">
    <property type="component" value="Unassembled WGS sequence"/>
</dbReference>
<keyword evidence="2" id="KW-1185">Reference proteome</keyword>
<dbReference type="EMBL" id="JBHSDT010000004">
    <property type="protein sequence ID" value="MFC4403345.1"/>
    <property type="molecule type" value="Genomic_DNA"/>
</dbReference>
<dbReference type="RefSeq" id="WP_390251792.1">
    <property type="nucleotide sequence ID" value="NZ_JBHSDT010000004.1"/>
</dbReference>
<sequence length="80" mass="9154">MIIGVIGNLPEVREENVNIKSITLAELESKVAKVSNEYEAVFIMKQYLEQAGEHQYAQVYRDIKIPVFFIESKKAHLPFG</sequence>
<evidence type="ECO:0000313" key="2">
    <source>
        <dbReference type="Proteomes" id="UP001595882"/>
    </source>
</evidence>
<gene>
    <name evidence="1" type="ORF">ACFOY7_09665</name>
</gene>
<organism evidence="1 2">
    <name type="scientific">Gracilibacillus xinjiangensis</name>
    <dbReference type="NCBI Taxonomy" id="1193282"/>
    <lineage>
        <taxon>Bacteria</taxon>
        <taxon>Bacillati</taxon>
        <taxon>Bacillota</taxon>
        <taxon>Bacilli</taxon>
        <taxon>Bacillales</taxon>
        <taxon>Bacillaceae</taxon>
        <taxon>Gracilibacillus</taxon>
    </lineage>
</organism>
<protein>
    <submittedName>
        <fullName evidence="1">Uncharacterized protein</fullName>
    </submittedName>
</protein>
<reference evidence="2" key="1">
    <citation type="journal article" date="2019" name="Int. J. Syst. Evol. Microbiol.">
        <title>The Global Catalogue of Microorganisms (GCM) 10K type strain sequencing project: providing services to taxonomists for standard genome sequencing and annotation.</title>
        <authorList>
            <consortium name="The Broad Institute Genomics Platform"/>
            <consortium name="The Broad Institute Genome Sequencing Center for Infectious Disease"/>
            <person name="Wu L."/>
            <person name="Ma J."/>
        </authorList>
    </citation>
    <scope>NUCLEOTIDE SEQUENCE [LARGE SCALE GENOMIC DNA]</scope>
    <source>
        <strain evidence="2">CCUG 37865</strain>
    </source>
</reference>
<evidence type="ECO:0000313" key="1">
    <source>
        <dbReference type="EMBL" id="MFC4403345.1"/>
    </source>
</evidence>
<name>A0ABV8WV63_9BACI</name>
<comment type="caution">
    <text evidence="1">The sequence shown here is derived from an EMBL/GenBank/DDBJ whole genome shotgun (WGS) entry which is preliminary data.</text>
</comment>